<dbReference type="InterPro" id="IPR014527">
    <property type="entry name" value="UCP026568_excinuclease"/>
</dbReference>
<evidence type="ECO:0000313" key="3">
    <source>
        <dbReference type="Proteomes" id="UP000077271"/>
    </source>
</evidence>
<accession>A0A177KKX2</accession>
<dbReference type="PANTHER" id="PTHR30562">
    <property type="entry name" value="UVRC/OXIDOREDUCTASE"/>
    <property type="match status" value="1"/>
</dbReference>
<proteinExistence type="predicted"/>
<dbReference type="GO" id="GO:0009380">
    <property type="term" value="C:excinuclease repair complex"/>
    <property type="evidence" value="ECO:0007669"/>
    <property type="project" value="TreeGrafter"/>
</dbReference>
<reference evidence="2 3" key="1">
    <citation type="submission" date="2016-01" db="EMBL/GenBank/DDBJ databases">
        <title>Investigation of taxonomic status of Bacillus aminovorans.</title>
        <authorList>
            <person name="Verma A."/>
            <person name="Pal Y."/>
            <person name="Krishnamurthi S."/>
        </authorList>
    </citation>
    <scope>NUCLEOTIDE SEQUENCE [LARGE SCALE GENOMIC DNA]</scope>
    <source>
        <strain evidence="2 3">DSM 4337</strain>
    </source>
</reference>
<gene>
    <name evidence="2" type="ORF">AWH48_09730</name>
</gene>
<dbReference type="Gene3D" id="3.40.1440.10">
    <property type="entry name" value="GIY-YIG endonuclease"/>
    <property type="match status" value="1"/>
</dbReference>
<dbReference type="AlphaFoldDB" id="A0A177KKX2"/>
<protein>
    <recommendedName>
        <fullName evidence="1">GIY-YIG domain-containing protein</fullName>
    </recommendedName>
</protein>
<name>A0A177KKX2_9BACI</name>
<evidence type="ECO:0000313" key="2">
    <source>
        <dbReference type="EMBL" id="OAH53555.1"/>
    </source>
</evidence>
<comment type="caution">
    <text evidence="2">The sequence shown here is derived from an EMBL/GenBank/DDBJ whole genome shotgun (WGS) entry which is preliminary data.</text>
</comment>
<organism evidence="2 3">
    <name type="scientific">Domibacillus aminovorans</name>
    <dbReference type="NCBI Taxonomy" id="29332"/>
    <lineage>
        <taxon>Bacteria</taxon>
        <taxon>Bacillati</taxon>
        <taxon>Bacillota</taxon>
        <taxon>Bacilli</taxon>
        <taxon>Bacillales</taxon>
        <taxon>Bacillaceae</taxon>
        <taxon>Domibacillus</taxon>
    </lineage>
</organism>
<dbReference type="CDD" id="cd10434">
    <property type="entry name" value="GIY-YIG_UvrC_Cho"/>
    <property type="match status" value="1"/>
</dbReference>
<dbReference type="EMBL" id="LQWZ01000035">
    <property type="protein sequence ID" value="OAH53555.1"/>
    <property type="molecule type" value="Genomic_DNA"/>
</dbReference>
<evidence type="ECO:0000259" key="1">
    <source>
        <dbReference type="PROSITE" id="PS50164"/>
    </source>
</evidence>
<dbReference type="OrthoDB" id="2451856at2"/>
<dbReference type="SMART" id="SM00465">
    <property type="entry name" value="GIYc"/>
    <property type="match status" value="1"/>
</dbReference>
<feature type="domain" description="GIY-YIG" evidence="1">
    <location>
        <begin position="42"/>
        <end position="118"/>
    </location>
</feature>
<sequence length="125" mass="14925">MIKIDMPQADFILIRKRNLEDTSEAAIAKEYGFTDYHKIPRDKAGIFMFYDVSDNLLFVGKARKLRMRIRKHFEDNVSDIKNHRDDVHKIVVCVVDNPMEREIYETYIINMLQSKYNTEKAFFRS</sequence>
<dbReference type="PANTHER" id="PTHR30562:SF1">
    <property type="entry name" value="UVRABC SYSTEM PROTEIN C"/>
    <property type="match status" value="1"/>
</dbReference>
<dbReference type="InterPro" id="IPR050066">
    <property type="entry name" value="UvrABC_protein_C"/>
</dbReference>
<dbReference type="InterPro" id="IPR035901">
    <property type="entry name" value="GIY-YIG_endonuc_sf"/>
</dbReference>
<dbReference type="Proteomes" id="UP000077271">
    <property type="component" value="Unassembled WGS sequence"/>
</dbReference>
<dbReference type="SUPFAM" id="SSF82771">
    <property type="entry name" value="GIY-YIG endonuclease"/>
    <property type="match status" value="1"/>
</dbReference>
<dbReference type="InterPro" id="IPR000305">
    <property type="entry name" value="GIY-YIG_endonuc"/>
</dbReference>
<dbReference type="GO" id="GO:0006289">
    <property type="term" value="P:nucleotide-excision repair"/>
    <property type="evidence" value="ECO:0007669"/>
    <property type="project" value="InterPro"/>
</dbReference>
<dbReference type="RefSeq" id="WP_018392126.1">
    <property type="nucleotide sequence ID" value="NZ_LQWZ01000035.1"/>
</dbReference>
<dbReference type="PIRSF" id="PIRSF026568">
    <property type="entry name" value="UCP026568"/>
    <property type="match status" value="1"/>
</dbReference>
<dbReference type="InterPro" id="IPR047296">
    <property type="entry name" value="GIY-YIG_UvrC_Cho"/>
</dbReference>
<dbReference type="Pfam" id="PF01541">
    <property type="entry name" value="GIY-YIG"/>
    <property type="match status" value="1"/>
</dbReference>
<dbReference type="PROSITE" id="PS50164">
    <property type="entry name" value="GIY_YIG"/>
    <property type="match status" value="1"/>
</dbReference>
<dbReference type="FunFam" id="3.40.1440.10:FF:000009">
    <property type="entry name" value="Excinuclease ABC subunit C"/>
    <property type="match status" value="1"/>
</dbReference>